<proteinExistence type="predicted"/>
<keyword evidence="2" id="KW-1185">Reference proteome</keyword>
<comment type="caution">
    <text evidence="1">The sequence shown here is derived from an EMBL/GenBank/DDBJ whole genome shotgun (WGS) entry which is preliminary data.</text>
</comment>
<dbReference type="AlphaFoldDB" id="A0A4D9CNV1"/>
<evidence type="ECO:0000313" key="1">
    <source>
        <dbReference type="EMBL" id="TFJ80194.1"/>
    </source>
</evidence>
<dbReference type="EMBL" id="SDOX01000178">
    <property type="protein sequence ID" value="TFJ80194.1"/>
    <property type="molecule type" value="Genomic_DNA"/>
</dbReference>
<protein>
    <submittedName>
        <fullName evidence="1">Uncharacterized protein</fullName>
    </submittedName>
</protein>
<evidence type="ECO:0000313" key="2">
    <source>
        <dbReference type="Proteomes" id="UP000355283"/>
    </source>
</evidence>
<organism evidence="1 2">
    <name type="scientific">Nannochloropsis salina CCMP1776</name>
    <dbReference type="NCBI Taxonomy" id="1027361"/>
    <lineage>
        <taxon>Eukaryota</taxon>
        <taxon>Sar</taxon>
        <taxon>Stramenopiles</taxon>
        <taxon>Ochrophyta</taxon>
        <taxon>Eustigmatophyceae</taxon>
        <taxon>Eustigmatales</taxon>
        <taxon>Monodopsidaceae</taxon>
        <taxon>Microchloropsis</taxon>
        <taxon>Microchloropsis salina</taxon>
    </lineage>
</organism>
<reference evidence="1 2" key="1">
    <citation type="submission" date="2019-01" db="EMBL/GenBank/DDBJ databases">
        <title>Nuclear Genome Assembly of the Microalgal Biofuel strain Nannochloropsis salina CCMP1776.</title>
        <authorList>
            <person name="Hovde B."/>
        </authorList>
    </citation>
    <scope>NUCLEOTIDE SEQUENCE [LARGE SCALE GENOMIC DNA]</scope>
    <source>
        <strain evidence="1 2">CCMP1776</strain>
    </source>
</reference>
<gene>
    <name evidence="1" type="ORF">NSK_008480</name>
</gene>
<name>A0A4D9CNV1_9STRA</name>
<sequence>MDATTEINIKYSCRFNFFPLLVPSYAEAAYRLLEGRRDAQSPTLPLPAPRGISMAMNFLRRAYAPSDSNVPEGDQGGDNLHMTEQDLIKAMKQLQHDDSVPEQTRELINQISQNFVRTAGSSDMHDIW</sequence>
<dbReference type="OrthoDB" id="10294323at2759"/>
<dbReference type="Proteomes" id="UP000355283">
    <property type="component" value="Unassembled WGS sequence"/>
</dbReference>
<accession>A0A4D9CNV1</accession>